<evidence type="ECO:0000313" key="6">
    <source>
        <dbReference type="Proteomes" id="UP000615455"/>
    </source>
</evidence>
<keyword evidence="2" id="KW-0159">Chromosome partition</keyword>
<dbReference type="Pfam" id="PF02195">
    <property type="entry name" value="ParB_N"/>
    <property type="match status" value="1"/>
</dbReference>
<dbReference type="SUPFAM" id="SSF110849">
    <property type="entry name" value="ParB/Sulfiredoxin"/>
    <property type="match status" value="1"/>
</dbReference>
<feature type="compositionally biased region" description="Basic and acidic residues" evidence="3">
    <location>
        <begin position="222"/>
        <end position="239"/>
    </location>
</feature>
<dbReference type="Pfam" id="PF17762">
    <property type="entry name" value="HTH_ParB"/>
    <property type="match status" value="1"/>
</dbReference>
<dbReference type="PANTHER" id="PTHR33375:SF1">
    <property type="entry name" value="CHROMOSOME-PARTITIONING PROTEIN PARB-RELATED"/>
    <property type="match status" value="1"/>
</dbReference>
<evidence type="ECO:0000256" key="3">
    <source>
        <dbReference type="SAM" id="MobiDB-lite"/>
    </source>
</evidence>
<dbReference type="PANTHER" id="PTHR33375">
    <property type="entry name" value="CHROMOSOME-PARTITIONING PROTEIN PARB-RELATED"/>
    <property type="match status" value="1"/>
</dbReference>
<dbReference type="EMBL" id="BMHE01000050">
    <property type="protein sequence ID" value="GGA06641.1"/>
    <property type="molecule type" value="Genomic_DNA"/>
</dbReference>
<comment type="caution">
    <text evidence="5">The sequence shown here is derived from an EMBL/GenBank/DDBJ whole genome shotgun (WGS) entry which is preliminary data.</text>
</comment>
<protein>
    <submittedName>
        <fullName evidence="5">Stage 0 sporulation protein J</fullName>
    </submittedName>
</protein>
<comment type="similarity">
    <text evidence="1">Belongs to the ParB family.</text>
</comment>
<organism evidence="5 6">
    <name type="scientific">Paenibacillus marchantiophytorum</name>
    <dbReference type="NCBI Taxonomy" id="1619310"/>
    <lineage>
        <taxon>Bacteria</taxon>
        <taxon>Bacillati</taxon>
        <taxon>Bacillota</taxon>
        <taxon>Bacilli</taxon>
        <taxon>Bacillales</taxon>
        <taxon>Paenibacillaceae</taxon>
        <taxon>Paenibacillus</taxon>
    </lineage>
</organism>
<evidence type="ECO:0000256" key="2">
    <source>
        <dbReference type="ARBA" id="ARBA00022829"/>
    </source>
</evidence>
<evidence type="ECO:0000313" key="5">
    <source>
        <dbReference type="EMBL" id="GGA06641.1"/>
    </source>
</evidence>
<feature type="region of interest" description="Disordered" evidence="3">
    <location>
        <begin position="222"/>
        <end position="241"/>
    </location>
</feature>
<dbReference type="InterPro" id="IPR050336">
    <property type="entry name" value="Chromosome_partition/occlusion"/>
</dbReference>
<name>A0ABQ1FD63_9BACL</name>
<accession>A0ABQ1FD63</accession>
<sequence>MTKGLSKGLGKGLDALITSLHIDESDKVIQIPLSQLRANPYQPRKHFNEDSIKELADSIKEHGVIQPIIVRKVLKGFEIIAGERRFRASQVAGAATIPAVERSFSDQQVMEIALIENVQREDLNAMEIAFAYQGIIDQFSLTQEELSAKVGKSRSHIANFLRLLQLPESIKQYVSRGTLSMGHARAIVGVKDDKVKKELAETTISKQWSVRELEEAVKMLEEAPGQEKEKKVQKEKNRDPYINQAEDQLRDIYRTTVKIKAQQDKGRIELLYYSKDDLNRLLELLQGKIS</sequence>
<dbReference type="RefSeq" id="WP_189018982.1">
    <property type="nucleotide sequence ID" value="NZ_BMHE01000050.1"/>
</dbReference>
<dbReference type="SUPFAM" id="SSF109709">
    <property type="entry name" value="KorB DNA-binding domain-like"/>
    <property type="match status" value="1"/>
</dbReference>
<dbReference type="Gene3D" id="3.90.1530.30">
    <property type="match status" value="1"/>
</dbReference>
<dbReference type="Gene3D" id="1.10.10.2830">
    <property type="match status" value="1"/>
</dbReference>
<dbReference type="InterPro" id="IPR003115">
    <property type="entry name" value="ParB_N"/>
</dbReference>
<dbReference type="CDD" id="cd16393">
    <property type="entry name" value="SPO0J_N"/>
    <property type="match status" value="1"/>
</dbReference>
<proteinExistence type="inferred from homology"/>
<feature type="domain" description="ParB-like N-terminal" evidence="4">
    <location>
        <begin position="29"/>
        <end position="118"/>
    </location>
</feature>
<gene>
    <name evidence="5" type="primary">spo0J</name>
    <name evidence="5" type="ORF">GCM10008018_60630</name>
</gene>
<dbReference type="InterPro" id="IPR041468">
    <property type="entry name" value="HTH_ParB/Spo0J"/>
</dbReference>
<dbReference type="Proteomes" id="UP000615455">
    <property type="component" value="Unassembled WGS sequence"/>
</dbReference>
<reference evidence="6" key="1">
    <citation type="journal article" date="2019" name="Int. J. Syst. Evol. Microbiol.">
        <title>The Global Catalogue of Microorganisms (GCM) 10K type strain sequencing project: providing services to taxonomists for standard genome sequencing and annotation.</title>
        <authorList>
            <consortium name="The Broad Institute Genomics Platform"/>
            <consortium name="The Broad Institute Genome Sequencing Center for Infectious Disease"/>
            <person name="Wu L."/>
            <person name="Ma J."/>
        </authorList>
    </citation>
    <scope>NUCLEOTIDE SEQUENCE [LARGE SCALE GENOMIC DNA]</scope>
    <source>
        <strain evidence="6">CGMCC 1.15043</strain>
    </source>
</reference>
<dbReference type="SMART" id="SM00470">
    <property type="entry name" value="ParB"/>
    <property type="match status" value="1"/>
</dbReference>
<dbReference type="InterPro" id="IPR004437">
    <property type="entry name" value="ParB/RepB/Spo0J"/>
</dbReference>
<keyword evidence="6" id="KW-1185">Reference proteome</keyword>
<evidence type="ECO:0000256" key="1">
    <source>
        <dbReference type="ARBA" id="ARBA00006295"/>
    </source>
</evidence>
<evidence type="ECO:0000259" key="4">
    <source>
        <dbReference type="SMART" id="SM00470"/>
    </source>
</evidence>
<dbReference type="InterPro" id="IPR036086">
    <property type="entry name" value="ParB/Sulfiredoxin_sf"/>
</dbReference>
<dbReference type="NCBIfam" id="TIGR00180">
    <property type="entry name" value="parB_part"/>
    <property type="match status" value="1"/>
</dbReference>